<evidence type="ECO:0000256" key="1">
    <source>
        <dbReference type="ARBA" id="ARBA00004496"/>
    </source>
</evidence>
<protein>
    <recommendedName>
        <fullName evidence="9 10">Signal recognition particle subunit SRP68</fullName>
        <shortName evidence="10">SRP68</shortName>
    </recommendedName>
</protein>
<proteinExistence type="inferred from homology"/>
<feature type="region of interest" description="Disordered" evidence="11">
    <location>
        <begin position="363"/>
        <end position="400"/>
    </location>
</feature>
<dbReference type="GO" id="GO:0005730">
    <property type="term" value="C:nucleolus"/>
    <property type="evidence" value="ECO:0007669"/>
    <property type="project" value="UniProtKB-SubCell"/>
</dbReference>
<accession>A0AA39GQ18</accession>
<sequence>MDITSFIVDGRDKALLYGDYSTYHAALSKRLRNSRKKIGIVTRNRGKYAKKDQVTAENVAENHEYVHLLLLTSERAWAQAMSFKTGHDTDEKGITGRTRSHIVSRLDKAARTAENLAQILTDSAAGAGANDVLEAKAYAAMIRGAMQFEKQNWEGCLRSYATARVVYSALASAVKGDIFKDLLSETIDPSIRYAAYQLKTPRTVPIPVIARKAFPEHDAALTQQVNKLDPRILRQGDATSQKEAVEGEEGPKTLTWRSREVKIEDAQIAAAWGTVLQAKQKLAAKVENEGSELTPQETATAYEEVLMTTQDAVDATKQAIDELRAEGVGQSDARMQSLQITRTAVNYEMISWRIGRNRVLTGDHDGAPEVYTSRGGRRKRKAAAKTENQPQRDPPQSRKLSKLKEKAALYDGTLQNLESIKELPGVAADEELATRLSSYSDYFESLKCLAIARSHAIVGNVTNALALINHCLTLSKSALSHLSDSAPSAVDGPLNIDVPRSSLEFLSSLLNGELQRHRAIVHIDNLRKKDLTGDESEAATRKIPLAERLHEYPTGGVDLKNVIQFPPKMALIPMKPIFLDVAWDYIDYDSKAEGGKAAAPVPVTKEEPAPEKKQAPAKKGWFGFGR</sequence>
<dbReference type="InterPro" id="IPR038253">
    <property type="entry name" value="SRP68_N_sf"/>
</dbReference>
<evidence type="ECO:0000256" key="7">
    <source>
        <dbReference type="ARBA" id="ARBA00023242"/>
    </source>
</evidence>
<dbReference type="PANTHER" id="PTHR12860">
    <property type="entry name" value="SIGNAL RECOGNITION PARTICLE 68 KDA PROTEIN"/>
    <property type="match status" value="1"/>
</dbReference>
<keyword evidence="8 10" id="KW-0687">Ribonucleoprotein</keyword>
<dbReference type="GO" id="GO:0030942">
    <property type="term" value="F:endoplasmic reticulum signal peptide binding"/>
    <property type="evidence" value="ECO:0007669"/>
    <property type="project" value="InterPro"/>
</dbReference>
<feature type="compositionally biased region" description="Basic and acidic residues" evidence="11">
    <location>
        <begin position="604"/>
        <end position="614"/>
    </location>
</feature>
<comment type="subcellular location">
    <subcellularLocation>
        <location evidence="1 10">Cytoplasm</location>
    </subcellularLocation>
    <subcellularLocation>
        <location evidence="2">Nucleus</location>
        <location evidence="2">Nucleolus</location>
    </subcellularLocation>
</comment>
<dbReference type="EMBL" id="JAPDFR010000001">
    <property type="protein sequence ID" value="KAK0391061.1"/>
    <property type="molecule type" value="Genomic_DNA"/>
</dbReference>
<evidence type="ECO:0000256" key="8">
    <source>
        <dbReference type="ARBA" id="ARBA00023274"/>
    </source>
</evidence>
<reference evidence="12" key="1">
    <citation type="submission" date="2022-10" db="EMBL/GenBank/DDBJ databases">
        <title>Determination and structural analysis of whole genome sequence of Sarocladium strictum F4-1.</title>
        <authorList>
            <person name="Hu L."/>
            <person name="Jiang Y."/>
        </authorList>
    </citation>
    <scope>NUCLEOTIDE SEQUENCE</scope>
    <source>
        <strain evidence="12">F4-1</strain>
    </source>
</reference>
<evidence type="ECO:0000256" key="2">
    <source>
        <dbReference type="ARBA" id="ARBA00004604"/>
    </source>
</evidence>
<evidence type="ECO:0000256" key="6">
    <source>
        <dbReference type="ARBA" id="ARBA00023135"/>
    </source>
</evidence>
<dbReference type="Gene3D" id="1.10.3450.40">
    <property type="entry name" value="Signal recognition particle, SRP68 subunit, RNA-binding domain"/>
    <property type="match status" value="1"/>
</dbReference>
<keyword evidence="4 10" id="KW-0963">Cytoplasm</keyword>
<evidence type="ECO:0000313" key="12">
    <source>
        <dbReference type="EMBL" id="KAK0391061.1"/>
    </source>
</evidence>
<dbReference type="GO" id="GO:0005047">
    <property type="term" value="F:signal recognition particle binding"/>
    <property type="evidence" value="ECO:0007669"/>
    <property type="project" value="InterPro"/>
</dbReference>
<gene>
    <name evidence="12" type="ORF">NLU13_0563</name>
</gene>
<feature type="region of interest" description="Disordered" evidence="11">
    <location>
        <begin position="593"/>
        <end position="626"/>
    </location>
</feature>
<dbReference type="Pfam" id="PF16969">
    <property type="entry name" value="SRP68"/>
    <property type="match status" value="1"/>
</dbReference>
<dbReference type="AlphaFoldDB" id="A0AA39GQ18"/>
<keyword evidence="5 10" id="KW-0694">RNA-binding</keyword>
<dbReference type="CDD" id="cd15481">
    <property type="entry name" value="SRP68-RBD"/>
    <property type="match status" value="1"/>
</dbReference>
<dbReference type="PIRSF" id="PIRSF038995">
    <property type="entry name" value="SRP68"/>
    <property type="match status" value="1"/>
</dbReference>
<organism evidence="12 13">
    <name type="scientific">Sarocladium strictum</name>
    <name type="common">Black bundle disease fungus</name>
    <name type="synonym">Acremonium strictum</name>
    <dbReference type="NCBI Taxonomy" id="5046"/>
    <lineage>
        <taxon>Eukaryota</taxon>
        <taxon>Fungi</taxon>
        <taxon>Dikarya</taxon>
        <taxon>Ascomycota</taxon>
        <taxon>Pezizomycotina</taxon>
        <taxon>Sordariomycetes</taxon>
        <taxon>Hypocreomycetidae</taxon>
        <taxon>Hypocreales</taxon>
        <taxon>Sarocladiaceae</taxon>
        <taxon>Sarocladium</taxon>
    </lineage>
</organism>
<dbReference type="GO" id="GO:0006614">
    <property type="term" value="P:SRP-dependent cotranslational protein targeting to membrane"/>
    <property type="evidence" value="ECO:0007669"/>
    <property type="project" value="InterPro"/>
</dbReference>
<evidence type="ECO:0000256" key="3">
    <source>
        <dbReference type="ARBA" id="ARBA00009352"/>
    </source>
</evidence>
<comment type="function">
    <text evidence="10">Component of the signal recognition particle (SRP) complex, a ribonucleoprotein complex that mediates the cotranslational targeting of secretory and membrane proteins to the endoplasmic reticulum (ER). The SRP complex interacts with the signal sequence in nascent secretory and membrane proteins and directs them to the membrane of the ER.</text>
</comment>
<dbReference type="InterPro" id="IPR034652">
    <property type="entry name" value="SRP68-RBD"/>
</dbReference>
<keyword evidence="7" id="KW-0539">Nucleus</keyword>
<evidence type="ECO:0000256" key="4">
    <source>
        <dbReference type="ARBA" id="ARBA00022490"/>
    </source>
</evidence>
<evidence type="ECO:0000256" key="5">
    <source>
        <dbReference type="ARBA" id="ARBA00022884"/>
    </source>
</evidence>
<evidence type="ECO:0000313" key="13">
    <source>
        <dbReference type="Proteomes" id="UP001175261"/>
    </source>
</evidence>
<evidence type="ECO:0000256" key="9">
    <source>
        <dbReference type="ARBA" id="ARBA00029498"/>
    </source>
</evidence>
<comment type="caution">
    <text evidence="12">The sequence shown here is derived from an EMBL/GenBank/DDBJ whole genome shotgun (WGS) entry which is preliminary data.</text>
</comment>
<dbReference type="PANTHER" id="PTHR12860:SF0">
    <property type="entry name" value="SIGNAL RECOGNITION PARTICLE SUBUNIT SRP68"/>
    <property type="match status" value="1"/>
</dbReference>
<dbReference type="GO" id="GO:0005786">
    <property type="term" value="C:signal recognition particle, endoplasmic reticulum targeting"/>
    <property type="evidence" value="ECO:0007669"/>
    <property type="project" value="UniProtKB-KW"/>
</dbReference>
<evidence type="ECO:0000256" key="11">
    <source>
        <dbReference type="SAM" id="MobiDB-lite"/>
    </source>
</evidence>
<dbReference type="GO" id="GO:0008312">
    <property type="term" value="F:7S RNA binding"/>
    <property type="evidence" value="ECO:0007669"/>
    <property type="project" value="InterPro"/>
</dbReference>
<keyword evidence="13" id="KW-1185">Reference proteome</keyword>
<name>A0AA39GQ18_SARSR</name>
<dbReference type="Proteomes" id="UP001175261">
    <property type="component" value="Unassembled WGS sequence"/>
</dbReference>
<dbReference type="InterPro" id="IPR026258">
    <property type="entry name" value="SRP68"/>
</dbReference>
<evidence type="ECO:0000256" key="10">
    <source>
        <dbReference type="PIRNR" id="PIRNR038995"/>
    </source>
</evidence>
<keyword evidence="6 10" id="KW-0733">Signal recognition particle</keyword>
<comment type="similarity">
    <text evidence="3 10">Belongs to the SRP68 family.</text>
</comment>